<feature type="region of interest" description="Disordered" evidence="1">
    <location>
        <begin position="191"/>
        <end position="211"/>
    </location>
</feature>
<evidence type="ECO:0000313" key="2">
    <source>
        <dbReference type="EMBL" id="GFT44005.1"/>
    </source>
</evidence>
<comment type="caution">
    <text evidence="2">The sequence shown here is derived from an EMBL/GenBank/DDBJ whole genome shotgun (WGS) entry which is preliminary data.</text>
</comment>
<proteinExistence type="predicted"/>
<evidence type="ECO:0000313" key="3">
    <source>
        <dbReference type="Proteomes" id="UP000887013"/>
    </source>
</evidence>
<gene>
    <name evidence="2" type="ORF">NPIL_373811</name>
</gene>
<dbReference type="Proteomes" id="UP000887013">
    <property type="component" value="Unassembled WGS sequence"/>
</dbReference>
<reference evidence="2" key="1">
    <citation type="submission" date="2020-08" db="EMBL/GenBank/DDBJ databases">
        <title>Multicomponent nature underlies the extraordinary mechanical properties of spider dragline silk.</title>
        <authorList>
            <person name="Kono N."/>
            <person name="Nakamura H."/>
            <person name="Mori M."/>
            <person name="Yoshida Y."/>
            <person name="Ohtoshi R."/>
            <person name="Malay A.D."/>
            <person name="Moran D.A.P."/>
            <person name="Tomita M."/>
            <person name="Numata K."/>
            <person name="Arakawa K."/>
        </authorList>
    </citation>
    <scope>NUCLEOTIDE SEQUENCE</scope>
</reference>
<organism evidence="2 3">
    <name type="scientific">Nephila pilipes</name>
    <name type="common">Giant wood spider</name>
    <name type="synonym">Nephila maculata</name>
    <dbReference type="NCBI Taxonomy" id="299642"/>
    <lineage>
        <taxon>Eukaryota</taxon>
        <taxon>Metazoa</taxon>
        <taxon>Ecdysozoa</taxon>
        <taxon>Arthropoda</taxon>
        <taxon>Chelicerata</taxon>
        <taxon>Arachnida</taxon>
        <taxon>Araneae</taxon>
        <taxon>Araneomorphae</taxon>
        <taxon>Entelegynae</taxon>
        <taxon>Araneoidea</taxon>
        <taxon>Nephilidae</taxon>
        <taxon>Nephila</taxon>
    </lineage>
</organism>
<dbReference type="OrthoDB" id="6435629at2759"/>
<name>A0A8X6P0Y6_NEPPI</name>
<keyword evidence="3" id="KW-1185">Reference proteome</keyword>
<accession>A0A8X6P0Y6</accession>
<sequence>MHLAHTLSDTHQALKLISKGVQSKRYANRVDSPIPCKLKYFPPNPFNSPSIRQIPAVFERINMLQAPPIHIGVEGGLHSAISNPKATIGPPGYSQYGWDSKPRESGGGRKKKDQSCMRSYHKSIVETLMKYGLVKPQHKINKARLETPTLFLMVCCLPSRLKATASDGKRQVASSASGSDCSWTWQALIGSKASRDPGDPCQKNANDPSSG</sequence>
<feature type="region of interest" description="Disordered" evidence="1">
    <location>
        <begin position="92"/>
        <end position="117"/>
    </location>
</feature>
<dbReference type="EMBL" id="BMAW01064220">
    <property type="protein sequence ID" value="GFT44005.1"/>
    <property type="molecule type" value="Genomic_DNA"/>
</dbReference>
<protein>
    <submittedName>
        <fullName evidence="2">Uncharacterized protein</fullName>
    </submittedName>
</protein>
<dbReference type="AlphaFoldDB" id="A0A8X6P0Y6"/>
<evidence type="ECO:0000256" key="1">
    <source>
        <dbReference type="SAM" id="MobiDB-lite"/>
    </source>
</evidence>